<feature type="chain" id="PRO_5038537365" evidence="1">
    <location>
        <begin position="23"/>
        <end position="465"/>
    </location>
</feature>
<feature type="signal peptide" evidence="1">
    <location>
        <begin position="1"/>
        <end position="22"/>
    </location>
</feature>
<dbReference type="Proteomes" id="UP000284751">
    <property type="component" value="Unassembled WGS sequence"/>
</dbReference>
<evidence type="ECO:0000313" key="3">
    <source>
        <dbReference type="Proteomes" id="UP000284751"/>
    </source>
</evidence>
<dbReference type="AlphaFoldDB" id="A0A412AW12"/>
<dbReference type="SUPFAM" id="SSF69318">
    <property type="entry name" value="Integrin alpha N-terminal domain"/>
    <property type="match status" value="1"/>
</dbReference>
<gene>
    <name evidence="2" type="ORF">DWY99_09590</name>
</gene>
<keyword evidence="1" id="KW-0732">Signal</keyword>
<comment type="caution">
    <text evidence="2">The sequence shown here is derived from an EMBL/GenBank/DDBJ whole genome shotgun (WGS) entry which is preliminary data.</text>
</comment>
<evidence type="ECO:0000256" key="1">
    <source>
        <dbReference type="SAM" id="SignalP"/>
    </source>
</evidence>
<dbReference type="EMBL" id="QRTC01000038">
    <property type="protein sequence ID" value="RGQ38597.1"/>
    <property type="molecule type" value="Genomic_DNA"/>
</dbReference>
<reference evidence="2 3" key="1">
    <citation type="submission" date="2018-08" db="EMBL/GenBank/DDBJ databases">
        <title>A genome reference for cultivated species of the human gut microbiota.</title>
        <authorList>
            <person name="Zou Y."/>
            <person name="Xue W."/>
            <person name="Luo G."/>
        </authorList>
    </citation>
    <scope>NUCLEOTIDE SEQUENCE [LARGE SCALE GENOMIC DNA]</scope>
    <source>
        <strain evidence="2 3">AF28-26</strain>
    </source>
</reference>
<accession>A0A412AW12</accession>
<name>A0A412AW12_9FIRM</name>
<evidence type="ECO:0000313" key="2">
    <source>
        <dbReference type="EMBL" id="RGQ38597.1"/>
    </source>
</evidence>
<dbReference type="Gene3D" id="2.130.10.130">
    <property type="entry name" value="Integrin alpha, N-terminal"/>
    <property type="match status" value="1"/>
</dbReference>
<dbReference type="InterPro" id="IPR028994">
    <property type="entry name" value="Integrin_alpha_N"/>
</dbReference>
<protein>
    <submittedName>
        <fullName evidence="2">VCBS repeat-containing protein</fullName>
    </submittedName>
</protein>
<proteinExistence type="predicted"/>
<sequence length="465" mass="51246">MRTKLICALLALCLFCSGCSVMDLDTQNLMSPPKATGDKADIQRVIEESAGSYTFKYPQKGDYRSAVIMHDINGDGTDEAVAFYKSNAPDGVSDITVIFIDQISGEWQRIAAFQNSAAEVERVCFSDFNGDGWDSVLIGWSNYSSANQATVFRYENGEVKPSDLEYSYTDLALEDFDRDGTDELFMSSVNTADKSAAARLLKYSEVSDSLVNVSEVEMNQEVTQYALFQAGELENGYRGVYIDGVKSGNQMTTELVYWDPEEQKLQAPFYSSDSNNKISLTRPAGVTCMDINEDGVIEIPVARPFVGNAAASNTVMPAMGERAVSSAAPAYITQWQQYFPQEKELVSIQNMYVNTEEGYYFLMPSSWLETVTGALEVGERQFIFSEWVVNNEGVGASGAVILKIGVFTKANWDAHITATREFTSVRETEDTVYAVSIPESGGDKAISYQDAAKRFGLIESDNLAN</sequence>
<organism evidence="2 3">
    <name type="scientific">[Clostridium] leptum</name>
    <dbReference type="NCBI Taxonomy" id="1535"/>
    <lineage>
        <taxon>Bacteria</taxon>
        <taxon>Bacillati</taxon>
        <taxon>Bacillota</taxon>
        <taxon>Clostridia</taxon>
        <taxon>Eubacteriales</taxon>
        <taxon>Oscillospiraceae</taxon>
        <taxon>Oscillospiraceae incertae sedis</taxon>
    </lineage>
</organism>